<feature type="transmembrane region" description="Helical" evidence="1">
    <location>
        <begin position="115"/>
        <end position="132"/>
    </location>
</feature>
<keyword evidence="1" id="KW-0472">Membrane</keyword>
<gene>
    <name evidence="2" type="ORF">CLH62_20400</name>
</gene>
<evidence type="ECO:0000256" key="1">
    <source>
        <dbReference type="SAM" id="Phobius"/>
    </source>
</evidence>
<dbReference type="EMBL" id="NTFI01000013">
    <property type="protein sequence ID" value="PHQ23643.1"/>
    <property type="molecule type" value="Genomic_DNA"/>
</dbReference>
<dbReference type="Proteomes" id="UP000229044">
    <property type="component" value="Unassembled WGS sequence"/>
</dbReference>
<comment type="caution">
    <text evidence="2">The sequence shown here is derived from an EMBL/GenBank/DDBJ whole genome shotgun (WGS) entry which is preliminary data.</text>
</comment>
<protein>
    <submittedName>
        <fullName evidence="2">Uncharacterized protein</fullName>
    </submittedName>
</protein>
<sequence>MRELIEFVVKVFSVYLIFRTLGTYIPHALTPEVFNASNSLHFGYFAASLSVPIVVGIVLWVKAPHISETAFPIKRSGTPAGECAMMATGLMLLGVDVAVRSVSVVLNQLGSGTPINYGWVCILFLSVAVVLGHKVIVEGLRKVCTESNGTRLT</sequence>
<keyword evidence="1" id="KW-1133">Transmembrane helix</keyword>
<proteinExistence type="predicted"/>
<feature type="transmembrane region" description="Helical" evidence="1">
    <location>
        <begin position="83"/>
        <end position="103"/>
    </location>
</feature>
<accession>A0A2G1VA57</accession>
<reference evidence="2 3" key="1">
    <citation type="submission" date="2017-09" db="EMBL/GenBank/DDBJ databases">
        <title>The draft genome sequences of Marinobacter guineae M3B.</title>
        <authorList>
            <person name="Cao J."/>
        </authorList>
    </citation>
    <scope>NUCLEOTIDE SEQUENCE [LARGE SCALE GENOMIC DNA]</scope>
    <source>
        <strain evidence="2 3">M3B</strain>
    </source>
</reference>
<evidence type="ECO:0000313" key="3">
    <source>
        <dbReference type="Proteomes" id="UP000229044"/>
    </source>
</evidence>
<feature type="transmembrane region" description="Helical" evidence="1">
    <location>
        <begin position="41"/>
        <end position="62"/>
    </location>
</feature>
<evidence type="ECO:0000313" key="2">
    <source>
        <dbReference type="EMBL" id="PHQ23643.1"/>
    </source>
</evidence>
<dbReference type="RefSeq" id="WP_099620013.1">
    <property type="nucleotide sequence ID" value="NZ_KZ319345.1"/>
</dbReference>
<keyword evidence="1" id="KW-0812">Transmembrane</keyword>
<keyword evidence="3" id="KW-1185">Reference proteome</keyword>
<organism evidence="2 3">
    <name type="scientific">Marinobacter guineae</name>
    <dbReference type="NCBI Taxonomy" id="432303"/>
    <lineage>
        <taxon>Bacteria</taxon>
        <taxon>Pseudomonadati</taxon>
        <taxon>Pseudomonadota</taxon>
        <taxon>Gammaproteobacteria</taxon>
        <taxon>Pseudomonadales</taxon>
        <taxon>Marinobacteraceae</taxon>
        <taxon>Marinobacter</taxon>
    </lineage>
</organism>
<name>A0A2G1VA57_9GAMM</name>
<dbReference type="AlphaFoldDB" id="A0A2G1VA57"/>
<dbReference type="OrthoDB" id="6163150at2"/>
<feature type="transmembrane region" description="Helical" evidence="1">
    <location>
        <begin position="7"/>
        <end position="29"/>
    </location>
</feature>